<accession>A0AAV7X6W0</accession>
<proteinExistence type="inferred from homology"/>
<dbReference type="InterPro" id="IPR001179">
    <property type="entry name" value="PPIase_FKBP_dom"/>
</dbReference>
<sequence>MAHQPQPEGRVALEEGIDFRHLMRGEDVVFSVKDLNKDEPQYEAPEDVFDRDLLIQNVNLETLSLEDDVTGMPFESIKATMKNVNASGTIKKKILREGTGAVISADALVRIHYAGFFEFNEVPFDSSYLRGKSFEFILGHSGVVPGLDIAVSTMRSNEKSEFILHPSLAFGKLGCPPRIPPNAEVLFIVEVMRWSLGSEAAVARAETNTKGEKDWKDCKAAFKILNHEGICLYNDHKFQESKAKLDKAKRLIENCHLKDDAEEKDFKDCMYKISLNLAMVLNKLHGHASYAPAAIINAKEALQIKPGCEKAELQWGIALMTLGELDRARDHLMISKRKMPNSVQVTDALEKVCLRNLKCLLFEIFCSDGLQLLMNETCFS</sequence>
<dbReference type="EC" id="5.2.1.8" evidence="4"/>
<feature type="domain" description="PPIase FKBP-type" evidence="5">
    <location>
        <begin position="106"/>
        <end position="195"/>
    </location>
</feature>
<organism evidence="6 7">
    <name type="scientific">Megalurothrips usitatus</name>
    <name type="common">bean blossom thrips</name>
    <dbReference type="NCBI Taxonomy" id="439358"/>
    <lineage>
        <taxon>Eukaryota</taxon>
        <taxon>Metazoa</taxon>
        <taxon>Ecdysozoa</taxon>
        <taxon>Arthropoda</taxon>
        <taxon>Hexapoda</taxon>
        <taxon>Insecta</taxon>
        <taxon>Pterygota</taxon>
        <taxon>Neoptera</taxon>
        <taxon>Paraneoptera</taxon>
        <taxon>Thysanoptera</taxon>
        <taxon>Terebrantia</taxon>
        <taxon>Thripoidea</taxon>
        <taxon>Thripidae</taxon>
        <taxon>Megalurothrips</taxon>
    </lineage>
</organism>
<dbReference type="PANTHER" id="PTHR46674">
    <property type="entry name" value="INACTIVE PEPTIDYL-PROLYL CIS-TRANS ISOMERASE FKBP6"/>
    <property type="match status" value="1"/>
</dbReference>
<dbReference type="EMBL" id="JAPTSV010000015">
    <property type="protein sequence ID" value="KAJ1520133.1"/>
    <property type="molecule type" value="Genomic_DNA"/>
</dbReference>
<dbReference type="GO" id="GO:0007283">
    <property type="term" value="P:spermatogenesis"/>
    <property type="evidence" value="ECO:0007669"/>
    <property type="project" value="TreeGrafter"/>
</dbReference>
<comment type="caution">
    <text evidence="6">The sequence shown here is derived from an EMBL/GenBank/DDBJ whole genome shotgun (WGS) entry which is preliminary data.</text>
</comment>
<keyword evidence="7" id="KW-1185">Reference proteome</keyword>
<dbReference type="AlphaFoldDB" id="A0AAV7X6W0"/>
<dbReference type="GO" id="GO:0051879">
    <property type="term" value="F:Hsp90 protein binding"/>
    <property type="evidence" value="ECO:0007669"/>
    <property type="project" value="TreeGrafter"/>
</dbReference>
<comment type="similarity">
    <text evidence="1">Belongs to the FKBP6 family.</text>
</comment>
<dbReference type="GO" id="GO:0034587">
    <property type="term" value="P:piRNA processing"/>
    <property type="evidence" value="ECO:0007669"/>
    <property type="project" value="TreeGrafter"/>
</dbReference>
<dbReference type="SUPFAM" id="SSF54534">
    <property type="entry name" value="FKBP-like"/>
    <property type="match status" value="1"/>
</dbReference>
<keyword evidence="4" id="KW-0413">Isomerase</keyword>
<name>A0AAV7X6W0_9NEOP</name>
<dbReference type="Gene3D" id="3.10.50.40">
    <property type="match status" value="1"/>
</dbReference>
<dbReference type="InterPro" id="IPR046357">
    <property type="entry name" value="PPIase_dom_sf"/>
</dbReference>
<dbReference type="InterPro" id="IPR011990">
    <property type="entry name" value="TPR-like_helical_dom_sf"/>
</dbReference>
<keyword evidence="3" id="KW-0802">TPR repeat</keyword>
<dbReference type="InterPro" id="IPR042282">
    <property type="entry name" value="FKBP6/shu"/>
</dbReference>
<dbReference type="Gene3D" id="1.25.40.10">
    <property type="entry name" value="Tetratricopeptide repeat domain"/>
    <property type="match status" value="1"/>
</dbReference>
<dbReference type="Proteomes" id="UP001075354">
    <property type="component" value="Chromosome 15"/>
</dbReference>
<gene>
    <name evidence="6" type="ORF">ONE63_004351</name>
</gene>
<evidence type="ECO:0000313" key="7">
    <source>
        <dbReference type="Proteomes" id="UP001075354"/>
    </source>
</evidence>
<comment type="catalytic activity">
    <reaction evidence="4">
        <text>[protein]-peptidylproline (omega=180) = [protein]-peptidylproline (omega=0)</text>
        <dbReference type="Rhea" id="RHEA:16237"/>
        <dbReference type="Rhea" id="RHEA-COMP:10747"/>
        <dbReference type="Rhea" id="RHEA-COMP:10748"/>
        <dbReference type="ChEBI" id="CHEBI:83833"/>
        <dbReference type="ChEBI" id="CHEBI:83834"/>
        <dbReference type="EC" id="5.2.1.8"/>
    </reaction>
</comment>
<keyword evidence="4" id="KW-0697">Rotamase</keyword>
<dbReference type="GO" id="GO:0003755">
    <property type="term" value="F:peptidyl-prolyl cis-trans isomerase activity"/>
    <property type="evidence" value="ECO:0007669"/>
    <property type="project" value="UniProtKB-KW"/>
</dbReference>
<dbReference type="Pfam" id="PF00254">
    <property type="entry name" value="FKBP_C"/>
    <property type="match status" value="1"/>
</dbReference>
<dbReference type="PROSITE" id="PS50059">
    <property type="entry name" value="FKBP_PPIASE"/>
    <property type="match status" value="1"/>
</dbReference>
<evidence type="ECO:0000256" key="1">
    <source>
        <dbReference type="ARBA" id="ARBA00009648"/>
    </source>
</evidence>
<dbReference type="SUPFAM" id="SSF48452">
    <property type="entry name" value="TPR-like"/>
    <property type="match status" value="1"/>
</dbReference>
<protein>
    <recommendedName>
        <fullName evidence="4">peptidylprolyl isomerase</fullName>
        <ecNumber evidence="4">5.2.1.8</ecNumber>
    </recommendedName>
</protein>
<dbReference type="GO" id="GO:0005737">
    <property type="term" value="C:cytoplasm"/>
    <property type="evidence" value="ECO:0007669"/>
    <property type="project" value="TreeGrafter"/>
</dbReference>
<evidence type="ECO:0000259" key="5">
    <source>
        <dbReference type="PROSITE" id="PS50059"/>
    </source>
</evidence>
<dbReference type="PANTHER" id="PTHR46674:SF1">
    <property type="entry name" value="INACTIVE PEPTIDYL-PROLYL CIS-TRANS ISOMERASE FKBP6"/>
    <property type="match status" value="1"/>
</dbReference>
<evidence type="ECO:0000256" key="3">
    <source>
        <dbReference type="ARBA" id="ARBA00022803"/>
    </source>
</evidence>
<evidence type="ECO:0000313" key="6">
    <source>
        <dbReference type="EMBL" id="KAJ1520133.1"/>
    </source>
</evidence>
<evidence type="ECO:0000256" key="4">
    <source>
        <dbReference type="PROSITE-ProRule" id="PRU00277"/>
    </source>
</evidence>
<keyword evidence="2" id="KW-0677">Repeat</keyword>
<reference evidence="6" key="1">
    <citation type="submission" date="2022-12" db="EMBL/GenBank/DDBJ databases">
        <title>Chromosome-level genome assembly of the bean flower thrips Megalurothrips usitatus.</title>
        <authorList>
            <person name="Ma L."/>
            <person name="Liu Q."/>
            <person name="Li H."/>
            <person name="Cai W."/>
        </authorList>
    </citation>
    <scope>NUCLEOTIDE SEQUENCE</scope>
    <source>
        <strain evidence="6">Cailab_2022a</strain>
    </source>
</reference>
<evidence type="ECO:0000256" key="2">
    <source>
        <dbReference type="ARBA" id="ARBA00022737"/>
    </source>
</evidence>